<organism evidence="1 2">
    <name type="scientific">Amycolatopsis echigonensis</name>
    <dbReference type="NCBI Taxonomy" id="2576905"/>
    <lineage>
        <taxon>Bacteria</taxon>
        <taxon>Bacillati</taxon>
        <taxon>Actinomycetota</taxon>
        <taxon>Actinomycetes</taxon>
        <taxon>Pseudonocardiales</taxon>
        <taxon>Pseudonocardiaceae</taxon>
        <taxon>Amycolatopsis</taxon>
    </lineage>
</organism>
<dbReference type="AlphaFoldDB" id="A0A2N3WGD5"/>
<dbReference type="InterPro" id="IPR010982">
    <property type="entry name" value="Lambda_DNA-bd_dom_sf"/>
</dbReference>
<keyword evidence="2" id="KW-1185">Reference proteome</keyword>
<evidence type="ECO:0008006" key="3">
    <source>
        <dbReference type="Google" id="ProtNLM"/>
    </source>
</evidence>
<evidence type="ECO:0000313" key="1">
    <source>
        <dbReference type="EMBL" id="PKV92930.1"/>
    </source>
</evidence>
<comment type="caution">
    <text evidence="1">The sequence shown here is derived from an EMBL/GenBank/DDBJ whole genome shotgun (WGS) entry which is preliminary data.</text>
</comment>
<protein>
    <recommendedName>
        <fullName evidence="3">Helix-turn-helix protein</fullName>
    </recommendedName>
</protein>
<accession>A0A2N3WGD5</accession>
<reference evidence="1 2" key="1">
    <citation type="submission" date="2017-12" db="EMBL/GenBank/DDBJ databases">
        <title>Sequencing the genomes of 1000 Actinobacteria strains.</title>
        <authorList>
            <person name="Klenk H.-P."/>
        </authorList>
    </citation>
    <scope>NUCLEOTIDE SEQUENCE [LARGE SCALE GENOMIC DNA]</scope>
    <source>
        <strain evidence="1 2">DSM 45165</strain>
    </source>
</reference>
<evidence type="ECO:0000313" key="2">
    <source>
        <dbReference type="Proteomes" id="UP000233750"/>
    </source>
</evidence>
<proteinExistence type="predicted"/>
<gene>
    <name evidence="1" type="ORF">ATK30_3762</name>
</gene>
<dbReference type="RefSeq" id="WP_101436660.1">
    <property type="nucleotide sequence ID" value="NZ_PJMY01000003.1"/>
</dbReference>
<dbReference type="EMBL" id="PJMY01000003">
    <property type="protein sequence ID" value="PKV92930.1"/>
    <property type="molecule type" value="Genomic_DNA"/>
</dbReference>
<dbReference type="OrthoDB" id="9794834at2"/>
<dbReference type="SUPFAM" id="SSF47413">
    <property type="entry name" value="lambda repressor-like DNA-binding domains"/>
    <property type="match status" value="1"/>
</dbReference>
<dbReference type="GO" id="GO:0003677">
    <property type="term" value="F:DNA binding"/>
    <property type="evidence" value="ECO:0007669"/>
    <property type="project" value="InterPro"/>
</dbReference>
<name>A0A2N3WGD5_9PSEU</name>
<sequence>MDGIGERELEQMRQACPDARQQDIAREVGTTPDAFSCALRGQRNFSSLELARLADLLDTCTGSSPTNRTRIG</sequence>
<dbReference type="Proteomes" id="UP000233750">
    <property type="component" value="Unassembled WGS sequence"/>
</dbReference>